<feature type="compositionally biased region" description="Polar residues" evidence="1">
    <location>
        <begin position="212"/>
        <end position="223"/>
    </location>
</feature>
<dbReference type="InterPro" id="IPR011033">
    <property type="entry name" value="PRC_barrel-like_sf"/>
</dbReference>
<reference evidence="3" key="1">
    <citation type="submission" date="2023-07" db="EMBL/GenBank/DDBJ databases">
        <authorList>
            <consortium name="AG Swart"/>
            <person name="Singh M."/>
            <person name="Singh A."/>
            <person name="Seah K."/>
            <person name="Emmerich C."/>
        </authorList>
    </citation>
    <scope>NUCLEOTIDE SEQUENCE</scope>
    <source>
        <strain evidence="3">DP1</strain>
    </source>
</reference>
<keyword evidence="4" id="KW-1185">Reference proteome</keyword>
<evidence type="ECO:0000313" key="3">
    <source>
        <dbReference type="EMBL" id="CAI2373376.1"/>
    </source>
</evidence>
<evidence type="ECO:0000256" key="1">
    <source>
        <dbReference type="SAM" id="MobiDB-lite"/>
    </source>
</evidence>
<dbReference type="SMART" id="SM01051">
    <property type="entry name" value="CAMSAP_CKK"/>
    <property type="match status" value="1"/>
</dbReference>
<dbReference type="Gene3D" id="3.10.20.360">
    <property type="entry name" value="CKK domain"/>
    <property type="match status" value="1"/>
</dbReference>
<dbReference type="AlphaFoldDB" id="A0AAD1XIP8"/>
<dbReference type="EMBL" id="CAMPGE010014720">
    <property type="protein sequence ID" value="CAI2373376.1"/>
    <property type="molecule type" value="Genomic_DNA"/>
</dbReference>
<dbReference type="InterPro" id="IPR038209">
    <property type="entry name" value="CKK_dom_sf"/>
</dbReference>
<protein>
    <recommendedName>
        <fullName evidence="2">CKK domain-containing protein</fullName>
    </recommendedName>
</protein>
<feature type="compositionally biased region" description="Polar residues" evidence="1">
    <location>
        <begin position="163"/>
        <end position="172"/>
    </location>
</feature>
<dbReference type="SUPFAM" id="SSF50346">
    <property type="entry name" value="PRC-barrel domain"/>
    <property type="match status" value="1"/>
</dbReference>
<comment type="caution">
    <text evidence="3">The sequence shown here is derived from an EMBL/GenBank/DDBJ whole genome shotgun (WGS) entry which is preliminary data.</text>
</comment>
<feature type="domain" description="CKK" evidence="2">
    <location>
        <begin position="645"/>
        <end position="782"/>
    </location>
</feature>
<dbReference type="GO" id="GO:0008017">
    <property type="term" value="F:microtubule binding"/>
    <property type="evidence" value="ECO:0007669"/>
    <property type="project" value="InterPro"/>
</dbReference>
<dbReference type="PROSITE" id="PS51508">
    <property type="entry name" value="CKK"/>
    <property type="match status" value="1"/>
</dbReference>
<accession>A0AAD1XIP8</accession>
<organism evidence="3 4">
    <name type="scientific">Euplotes crassus</name>
    <dbReference type="NCBI Taxonomy" id="5936"/>
    <lineage>
        <taxon>Eukaryota</taxon>
        <taxon>Sar</taxon>
        <taxon>Alveolata</taxon>
        <taxon>Ciliophora</taxon>
        <taxon>Intramacronucleata</taxon>
        <taxon>Spirotrichea</taxon>
        <taxon>Hypotrichia</taxon>
        <taxon>Euplotida</taxon>
        <taxon>Euplotidae</taxon>
        <taxon>Moneuplotes</taxon>
    </lineage>
</organism>
<feature type="compositionally biased region" description="Basic and acidic residues" evidence="1">
    <location>
        <begin position="173"/>
        <end position="185"/>
    </location>
</feature>
<feature type="compositionally biased region" description="Basic and acidic residues" evidence="1">
    <location>
        <begin position="341"/>
        <end position="376"/>
    </location>
</feature>
<gene>
    <name evidence="3" type="ORF">ECRASSUSDP1_LOCUS14720</name>
</gene>
<feature type="region of interest" description="Disordered" evidence="1">
    <location>
        <begin position="339"/>
        <end position="376"/>
    </location>
</feature>
<feature type="region of interest" description="Disordered" evidence="1">
    <location>
        <begin position="135"/>
        <end position="223"/>
    </location>
</feature>
<evidence type="ECO:0000313" key="4">
    <source>
        <dbReference type="Proteomes" id="UP001295684"/>
    </source>
</evidence>
<sequence>MKCEFRGIQVKETIDDPYDPRILCQNYCNLGKKNKRFGGESEEDGDIFAPVSVDLSPSVREKQRYNLNLLKFQVATKMKNIEKKMETNDKEKKEKLQIKRRSVIKMIKTPQNIKINRLSSQKLLEWEQKGAKRAIKELPEKEANESPIKERTDESKKIALSLLDNSNKSVSEPSKDSLNDRESSDIKPVTTEKTQPEEDSLENETETKQSKTFDGSNHSENTATQINRVVTHNSVEKHMNATFDSIQIKLKLKPKPNSKNRAPNSNYDQSLCSFKEVKSIIQKRLSLKNKSKYDLDHFLPKAKQKVYDYYNQEEDVPVIDPKYDQDEKKQEHLSQLVSQNLDKEKQPESSHNESCKEQSVHQQPPDEHMKKEEKKTLPKFRRTLFGEILSESPRKKEIETPTKSIFANYVFKTPPPNISVNKIPEEVKEVEDEIIEEKDISPIVETKSESSIATSLNLSDACEQEIIKINFPKKNTFLAPETETAIESNISLKFGPSFRSNSLARNPVNKVHSLLKTSNFSGQILRTSNVKNDFLTTNQISESPGKKTSKSKLSNQGNSLKPVYLTPCKNKSALNKSLKHCLHATSVKKMRKITYKREQLLTHKKCISMLADFNNLATTEKSPSGYQASPLFPKIERSRTPLANRTYNSKGMVKVHNKLFIIKALEQYLLPGPNWEVERSEIEEKVEQCGKGHFILLLKSIRGKMMYGGVYVVDSSQKIFKVHSFYNTPFTITSNMVNQYLRFNSALELDEFVGTSEFHTLVDAIILRNSSWSCIRSNVRSPVPQGKSLNIVSYKQKVESSNNLVQLS</sequence>
<feature type="compositionally biased region" description="Basic and acidic residues" evidence="1">
    <location>
        <begin position="135"/>
        <end position="157"/>
    </location>
</feature>
<proteinExistence type="predicted"/>
<name>A0AAD1XIP8_EUPCR</name>
<dbReference type="Pfam" id="PF08683">
    <property type="entry name" value="CAMSAP_CKK"/>
    <property type="match status" value="1"/>
</dbReference>
<evidence type="ECO:0000259" key="2">
    <source>
        <dbReference type="PROSITE" id="PS51508"/>
    </source>
</evidence>
<feature type="region of interest" description="Disordered" evidence="1">
    <location>
        <begin position="536"/>
        <end position="558"/>
    </location>
</feature>
<dbReference type="Proteomes" id="UP001295684">
    <property type="component" value="Unassembled WGS sequence"/>
</dbReference>
<dbReference type="InterPro" id="IPR014797">
    <property type="entry name" value="CKK_CAMSAP"/>
</dbReference>